<dbReference type="Gene3D" id="3.20.20.10">
    <property type="entry name" value="Alanine racemase"/>
    <property type="match status" value="1"/>
</dbReference>
<keyword evidence="2" id="KW-0663">Pyridoxal phosphate</keyword>
<comment type="cofactor">
    <cofactor evidence="1">
        <name>pyridoxal 5'-phosphate</name>
        <dbReference type="ChEBI" id="CHEBI:597326"/>
    </cofactor>
</comment>
<dbReference type="GO" id="GO:0008792">
    <property type="term" value="F:arginine decarboxylase activity"/>
    <property type="evidence" value="ECO:0007669"/>
    <property type="project" value="InterPro"/>
</dbReference>
<feature type="domain" description="Orn/DAP/Arg decarboxylase 2 N-terminal" evidence="3">
    <location>
        <begin position="91"/>
        <end position="336"/>
    </location>
</feature>
<dbReference type="InterPro" id="IPR029066">
    <property type="entry name" value="PLP-binding_barrel"/>
</dbReference>
<keyword evidence="5" id="KW-1185">Reference proteome</keyword>
<dbReference type="InterPro" id="IPR022644">
    <property type="entry name" value="De-COase2_N"/>
</dbReference>
<dbReference type="InterPro" id="IPR002985">
    <property type="entry name" value="Arg_decrbxlase"/>
</dbReference>
<name>A0A1H8YVK9_9BACT</name>
<accession>A0A1H8YVK9</accession>
<dbReference type="InterPro" id="IPR009006">
    <property type="entry name" value="Ala_racemase/Decarboxylase_C"/>
</dbReference>
<evidence type="ECO:0000313" key="4">
    <source>
        <dbReference type="EMBL" id="SEP56255.1"/>
    </source>
</evidence>
<dbReference type="PANTHER" id="PTHR43295">
    <property type="entry name" value="ARGININE DECARBOXYLASE"/>
    <property type="match status" value="1"/>
</dbReference>
<dbReference type="SUPFAM" id="SSF50621">
    <property type="entry name" value="Alanine racemase C-terminal domain-like"/>
    <property type="match status" value="1"/>
</dbReference>
<protein>
    <submittedName>
        <fullName evidence="4">Arginine decarboxylase</fullName>
    </submittedName>
</protein>
<evidence type="ECO:0000256" key="1">
    <source>
        <dbReference type="ARBA" id="ARBA00001933"/>
    </source>
</evidence>
<dbReference type="GO" id="GO:0006527">
    <property type="term" value="P:L-arginine catabolic process"/>
    <property type="evidence" value="ECO:0007669"/>
    <property type="project" value="InterPro"/>
</dbReference>
<dbReference type="PANTHER" id="PTHR43295:SF9">
    <property type="entry name" value="BIOSYNTHETIC ARGININE DECARBOXYLASE"/>
    <property type="match status" value="1"/>
</dbReference>
<proteinExistence type="predicted"/>
<dbReference type="GO" id="GO:0008295">
    <property type="term" value="P:spermidine biosynthetic process"/>
    <property type="evidence" value="ECO:0007669"/>
    <property type="project" value="InterPro"/>
</dbReference>
<dbReference type="Pfam" id="PF02784">
    <property type="entry name" value="Orn_Arg_deC_N"/>
    <property type="match status" value="1"/>
</dbReference>
<organism evidence="4 5">
    <name type="scientific">Neolewinella agarilytica</name>
    <dbReference type="NCBI Taxonomy" id="478744"/>
    <lineage>
        <taxon>Bacteria</taxon>
        <taxon>Pseudomonadati</taxon>
        <taxon>Bacteroidota</taxon>
        <taxon>Saprospiria</taxon>
        <taxon>Saprospirales</taxon>
        <taxon>Lewinellaceae</taxon>
        <taxon>Neolewinella</taxon>
    </lineage>
</organism>
<gene>
    <name evidence="4" type="ORF">SAMN05444359_10135</name>
</gene>
<reference evidence="5" key="1">
    <citation type="submission" date="2016-10" db="EMBL/GenBank/DDBJ databases">
        <authorList>
            <person name="Varghese N."/>
            <person name="Submissions S."/>
        </authorList>
    </citation>
    <scope>NUCLEOTIDE SEQUENCE [LARGE SCALE GENOMIC DNA]</scope>
    <source>
        <strain evidence="5">DSM 24740</strain>
    </source>
</reference>
<dbReference type="Gene3D" id="2.40.37.10">
    <property type="entry name" value="Lyase, Ornithine Decarboxylase, Chain A, domain 1"/>
    <property type="match status" value="1"/>
</dbReference>
<sequence>MKVSLNCPYKLRNGESIFAAQKDTLVANKYFDLIDQTFYFPQEGFDLENGYLTFNKVPLIHLIRKYGTPLKLTYLPSIGTKIKQARNLFRRAMRSQGYSGKYSYCYCTKSSHFAHVVEEALDHDVQLEISSTYDIDLIRTLHKSGKIDKKTYIVCNGFKPTSYLEGIVSLINDGFENVIAVVDNGHELDYYEEHVKVKAKIGIRVATQEEPNFEFYTSRLGLREADVIPLFNERIKDNPKLELHMLHFFVDTGIKDSLYYWGELKKAVRLYGKLKQESEQLHALNIGGGMPIRNSLGFEFDYKYMVREIVSNILEACEELEVPEPDIFTEFGKYTVGESGATIFSVLAQKQQNDSEMWYMIDNSLMTTLPDAWGIGERFILLPINKWNNDYHRVNIGGLSCDNSDYYNSEIHESQVYLPMNKPEDEELLYLGFFHTGAYQDSISGYGGIKHCLIPSPQHIIIDLDEQGNLTDRVLHPMQTSESMLNILGY</sequence>
<dbReference type="STRING" id="478744.SAMN05444359_10135"/>
<dbReference type="Proteomes" id="UP000199021">
    <property type="component" value="Unassembled WGS sequence"/>
</dbReference>
<evidence type="ECO:0000259" key="3">
    <source>
        <dbReference type="Pfam" id="PF02784"/>
    </source>
</evidence>
<dbReference type="EMBL" id="FOFB01000001">
    <property type="protein sequence ID" value="SEP56255.1"/>
    <property type="molecule type" value="Genomic_DNA"/>
</dbReference>
<evidence type="ECO:0000313" key="5">
    <source>
        <dbReference type="Proteomes" id="UP000199021"/>
    </source>
</evidence>
<dbReference type="SUPFAM" id="SSF51419">
    <property type="entry name" value="PLP-binding barrel"/>
    <property type="match status" value="1"/>
</dbReference>
<dbReference type="AlphaFoldDB" id="A0A1H8YVK9"/>
<dbReference type="InParanoid" id="A0A1H8YVK9"/>
<evidence type="ECO:0000256" key="2">
    <source>
        <dbReference type="ARBA" id="ARBA00022898"/>
    </source>
</evidence>